<evidence type="ECO:0000256" key="7">
    <source>
        <dbReference type="ARBA" id="ARBA00023136"/>
    </source>
</evidence>
<feature type="transmembrane region" description="Helical" evidence="9">
    <location>
        <begin position="490"/>
        <end position="512"/>
    </location>
</feature>
<evidence type="ECO:0000256" key="3">
    <source>
        <dbReference type="ARBA" id="ARBA00008321"/>
    </source>
</evidence>
<keyword evidence="11" id="KW-1185">Reference proteome</keyword>
<sequence length="541" mass="58985">MALPSGLDQSAIPPDFEKPFPPLVRASTVPALSAIDRPHRSDRLHLAPEDAYGSLSPPRWSTGFDGRGNGAGADLRPSRIQRNDTSRSRSRRRKRFQKLLWVKQSYPDNYTDQATFLEKLQRNPRVRPYDFWPLVADSTVILQHVCSVIIFIVCFVGIFQERVGPVSVVGWGSFASFLGWLLWERWVTQETRGGTADDDARARIMRGGHAYKEFHPPRRQDSSGPGQPLLNTSTGTTPSTSNLASAASSTANLVPEHQPPPLLLPTSGGNNTNNGSGSLLVPAHSRSVSSLNSVASHASATTPTSTQTRPTPEGAGSPTAPPIARGNRTYARVGSIKSAMLIYFTLLGLSPILKSLTRSTSSDSIWSMSFWLLAINIFFFDYSGSRVGIGGGRGGHGHKKTMPVASLSTNAALMASTVLASRLPSTGQVFSLTLFSLEVFGLFPVFRQYARRRSWRYHVALTVLLVLGAGGGMGIILGDETGWQPWKRGLLGMVVGCLVSALAMGGCSWWLIGLQKYKNEIYGPWDPARPIIISRRQWDDE</sequence>
<reference evidence="10" key="2">
    <citation type="submission" date="2023-05" db="EMBL/GenBank/DDBJ databases">
        <authorList>
            <consortium name="Lawrence Berkeley National Laboratory"/>
            <person name="Steindorff A."/>
            <person name="Hensen N."/>
            <person name="Bonometti L."/>
            <person name="Westerberg I."/>
            <person name="Brannstrom I.O."/>
            <person name="Guillou S."/>
            <person name="Cros-Aarteil S."/>
            <person name="Calhoun S."/>
            <person name="Haridas S."/>
            <person name="Kuo A."/>
            <person name="Mondo S."/>
            <person name="Pangilinan J."/>
            <person name="Riley R."/>
            <person name="Labutti K."/>
            <person name="Andreopoulos B."/>
            <person name="Lipzen A."/>
            <person name="Chen C."/>
            <person name="Yanf M."/>
            <person name="Daum C."/>
            <person name="Ng V."/>
            <person name="Clum A."/>
            <person name="Ohm R."/>
            <person name="Martin F."/>
            <person name="Silar P."/>
            <person name="Natvig D."/>
            <person name="Lalanne C."/>
            <person name="Gautier V."/>
            <person name="Ament-Velasquez S.L."/>
            <person name="Kruys A."/>
            <person name="Hutchinson M.I."/>
            <person name="Powell A.J."/>
            <person name="Barry K."/>
            <person name="Miller A.N."/>
            <person name="Grigoriev I.V."/>
            <person name="Debuchy R."/>
            <person name="Gladieux P."/>
            <person name="Thoren M.H."/>
            <person name="Johannesson H."/>
        </authorList>
    </citation>
    <scope>NUCLEOTIDE SEQUENCE</scope>
    <source>
        <strain evidence="10">CBS 123565</strain>
    </source>
</reference>
<keyword evidence="4" id="KW-0337">GPI-anchor biosynthesis</keyword>
<evidence type="ECO:0000313" key="11">
    <source>
        <dbReference type="Proteomes" id="UP001304895"/>
    </source>
</evidence>
<gene>
    <name evidence="10" type="ORF">BT67DRAFT_398948</name>
</gene>
<feature type="region of interest" description="Disordered" evidence="8">
    <location>
        <begin position="209"/>
        <end position="326"/>
    </location>
</feature>
<evidence type="ECO:0000256" key="1">
    <source>
        <dbReference type="ARBA" id="ARBA00004141"/>
    </source>
</evidence>
<keyword evidence="6 9" id="KW-1133">Transmembrane helix</keyword>
<comment type="similarity">
    <text evidence="3">Belongs to the PIGC family.</text>
</comment>
<dbReference type="GO" id="GO:0000506">
    <property type="term" value="C:glycosylphosphatidylinositol-N-acetylglucosaminyltransferase (GPI-GnT) complex"/>
    <property type="evidence" value="ECO:0007669"/>
    <property type="project" value="TreeGrafter"/>
</dbReference>
<feature type="compositionally biased region" description="Low complexity" evidence="8">
    <location>
        <begin position="264"/>
        <end position="312"/>
    </location>
</feature>
<comment type="subcellular location">
    <subcellularLocation>
        <location evidence="1">Membrane</location>
        <topology evidence="1">Multi-pass membrane protein</topology>
    </subcellularLocation>
</comment>
<reference evidence="10" key="1">
    <citation type="journal article" date="2023" name="Mol. Phylogenet. Evol.">
        <title>Genome-scale phylogeny and comparative genomics of the fungal order Sordariales.</title>
        <authorList>
            <person name="Hensen N."/>
            <person name="Bonometti L."/>
            <person name="Westerberg I."/>
            <person name="Brannstrom I.O."/>
            <person name="Guillou S."/>
            <person name="Cros-Aarteil S."/>
            <person name="Calhoun S."/>
            <person name="Haridas S."/>
            <person name="Kuo A."/>
            <person name="Mondo S."/>
            <person name="Pangilinan J."/>
            <person name="Riley R."/>
            <person name="LaButti K."/>
            <person name="Andreopoulos B."/>
            <person name="Lipzen A."/>
            <person name="Chen C."/>
            <person name="Yan M."/>
            <person name="Daum C."/>
            <person name="Ng V."/>
            <person name="Clum A."/>
            <person name="Steindorff A."/>
            <person name="Ohm R.A."/>
            <person name="Martin F."/>
            <person name="Silar P."/>
            <person name="Natvig D.O."/>
            <person name="Lalanne C."/>
            <person name="Gautier V."/>
            <person name="Ament-Velasquez S.L."/>
            <person name="Kruys A."/>
            <person name="Hutchinson M.I."/>
            <person name="Powell A.J."/>
            <person name="Barry K."/>
            <person name="Miller A.N."/>
            <person name="Grigoriev I.V."/>
            <person name="Debuchy R."/>
            <person name="Gladieux P."/>
            <person name="Hiltunen Thoren M."/>
            <person name="Johannesson H."/>
        </authorList>
    </citation>
    <scope>NUCLEOTIDE SEQUENCE</scope>
    <source>
        <strain evidence="10">CBS 123565</strain>
    </source>
</reference>
<keyword evidence="5 9" id="KW-0812">Transmembrane</keyword>
<comment type="pathway">
    <text evidence="2">Glycolipid biosynthesis; glycosylphosphatidylinositol-anchor biosynthesis.</text>
</comment>
<dbReference type="EMBL" id="MU853403">
    <property type="protein sequence ID" value="KAK4137096.1"/>
    <property type="molecule type" value="Genomic_DNA"/>
</dbReference>
<evidence type="ECO:0000256" key="8">
    <source>
        <dbReference type="SAM" id="MobiDB-lite"/>
    </source>
</evidence>
<feature type="transmembrane region" description="Helical" evidence="9">
    <location>
        <begin position="458"/>
        <end position="478"/>
    </location>
</feature>
<protein>
    <submittedName>
        <fullName evidence="10">GPI2-domain-containing protein</fullName>
    </submittedName>
</protein>
<accession>A0AAN6UQP9</accession>
<dbReference type="AlphaFoldDB" id="A0AAN6UQP9"/>
<dbReference type="Pfam" id="PF06432">
    <property type="entry name" value="GPI2"/>
    <property type="match status" value="1"/>
</dbReference>
<evidence type="ECO:0000256" key="4">
    <source>
        <dbReference type="ARBA" id="ARBA00022502"/>
    </source>
</evidence>
<dbReference type="GO" id="GO:0006506">
    <property type="term" value="P:GPI anchor biosynthetic process"/>
    <property type="evidence" value="ECO:0007669"/>
    <property type="project" value="UniProtKB-KW"/>
</dbReference>
<feature type="compositionally biased region" description="Basic and acidic residues" evidence="8">
    <location>
        <begin position="210"/>
        <end position="221"/>
    </location>
</feature>
<dbReference type="InterPro" id="IPR009450">
    <property type="entry name" value="Plno_GlcNAc_GPI2"/>
</dbReference>
<evidence type="ECO:0000256" key="2">
    <source>
        <dbReference type="ARBA" id="ARBA00004687"/>
    </source>
</evidence>
<feature type="region of interest" description="Disordered" evidence="8">
    <location>
        <begin position="57"/>
        <end position="91"/>
    </location>
</feature>
<evidence type="ECO:0000256" key="6">
    <source>
        <dbReference type="ARBA" id="ARBA00022989"/>
    </source>
</evidence>
<evidence type="ECO:0000313" key="10">
    <source>
        <dbReference type="EMBL" id="KAK4137096.1"/>
    </source>
</evidence>
<evidence type="ECO:0000256" key="5">
    <source>
        <dbReference type="ARBA" id="ARBA00022692"/>
    </source>
</evidence>
<dbReference type="PANTHER" id="PTHR12982:SF0">
    <property type="entry name" value="PHOSPHATIDYLINOSITOL N-ACETYLGLUCOSAMINYLTRANSFERASE SUBUNIT C"/>
    <property type="match status" value="1"/>
</dbReference>
<feature type="transmembrane region" description="Helical" evidence="9">
    <location>
        <begin position="335"/>
        <end position="353"/>
    </location>
</feature>
<feature type="transmembrane region" description="Helical" evidence="9">
    <location>
        <begin position="131"/>
        <end position="159"/>
    </location>
</feature>
<feature type="region of interest" description="Disordered" evidence="8">
    <location>
        <begin position="1"/>
        <end position="20"/>
    </location>
</feature>
<keyword evidence="7 9" id="KW-0472">Membrane</keyword>
<evidence type="ECO:0000256" key="9">
    <source>
        <dbReference type="SAM" id="Phobius"/>
    </source>
</evidence>
<feature type="compositionally biased region" description="Low complexity" evidence="8">
    <location>
        <begin position="228"/>
        <end position="253"/>
    </location>
</feature>
<comment type="caution">
    <text evidence="10">The sequence shown here is derived from an EMBL/GenBank/DDBJ whole genome shotgun (WGS) entry which is preliminary data.</text>
</comment>
<dbReference type="PANTHER" id="PTHR12982">
    <property type="entry name" value="PHOSPHATIDYLINOSITOL GLYCAN, CLASS C"/>
    <property type="match status" value="1"/>
</dbReference>
<dbReference type="Proteomes" id="UP001304895">
    <property type="component" value="Unassembled WGS sequence"/>
</dbReference>
<name>A0AAN6UQP9_9PEZI</name>
<feature type="transmembrane region" description="Helical" evidence="9">
    <location>
        <begin position="365"/>
        <end position="383"/>
    </location>
</feature>
<proteinExistence type="inferred from homology"/>
<organism evidence="10 11">
    <name type="scientific">Trichocladium antarcticum</name>
    <dbReference type="NCBI Taxonomy" id="1450529"/>
    <lineage>
        <taxon>Eukaryota</taxon>
        <taxon>Fungi</taxon>
        <taxon>Dikarya</taxon>
        <taxon>Ascomycota</taxon>
        <taxon>Pezizomycotina</taxon>
        <taxon>Sordariomycetes</taxon>
        <taxon>Sordariomycetidae</taxon>
        <taxon>Sordariales</taxon>
        <taxon>Chaetomiaceae</taxon>
        <taxon>Trichocladium</taxon>
    </lineage>
</organism>